<gene>
    <name evidence="1" type="ORF">ALC57_08614</name>
</gene>
<comment type="caution">
    <text evidence="1">The sequence shown here is derived from an EMBL/GenBank/DDBJ whole genome shotgun (WGS) entry which is preliminary data.</text>
</comment>
<name>A0A151K376_9HYME</name>
<feature type="non-terminal residue" evidence="1">
    <location>
        <position position="1"/>
    </location>
</feature>
<keyword evidence="2" id="KW-1185">Reference proteome</keyword>
<proteinExistence type="predicted"/>
<accession>A0A151K376</accession>
<reference evidence="1 2" key="1">
    <citation type="submission" date="2015-09" db="EMBL/GenBank/DDBJ databases">
        <title>Trachymyrmex cornetzi WGS genome.</title>
        <authorList>
            <person name="Nygaard S."/>
            <person name="Hu H."/>
            <person name="Boomsma J."/>
            <person name="Zhang G."/>
        </authorList>
    </citation>
    <scope>NUCLEOTIDE SEQUENCE [LARGE SCALE GENOMIC DNA]</scope>
    <source>
        <strain evidence="1">Tcor2-1</strain>
        <tissue evidence="1">Whole body</tissue>
    </source>
</reference>
<evidence type="ECO:0000313" key="1">
    <source>
        <dbReference type="EMBL" id="KYN50579.1"/>
    </source>
</evidence>
<organism evidence="1 2">
    <name type="scientific">Trachymyrmex cornetzi</name>
    <dbReference type="NCBI Taxonomy" id="471704"/>
    <lineage>
        <taxon>Eukaryota</taxon>
        <taxon>Metazoa</taxon>
        <taxon>Ecdysozoa</taxon>
        <taxon>Arthropoda</taxon>
        <taxon>Hexapoda</taxon>
        <taxon>Insecta</taxon>
        <taxon>Pterygota</taxon>
        <taxon>Neoptera</taxon>
        <taxon>Endopterygota</taxon>
        <taxon>Hymenoptera</taxon>
        <taxon>Apocrita</taxon>
        <taxon>Aculeata</taxon>
        <taxon>Formicoidea</taxon>
        <taxon>Formicidae</taxon>
        <taxon>Myrmicinae</taxon>
        <taxon>Trachymyrmex</taxon>
    </lineage>
</organism>
<dbReference type="EMBL" id="LKEY01035007">
    <property type="protein sequence ID" value="KYN50579.1"/>
    <property type="molecule type" value="Genomic_DNA"/>
</dbReference>
<dbReference type="Proteomes" id="UP000078492">
    <property type="component" value="Unassembled WGS sequence"/>
</dbReference>
<evidence type="ECO:0000313" key="2">
    <source>
        <dbReference type="Proteomes" id="UP000078492"/>
    </source>
</evidence>
<sequence length="228" mass="26305">IKNISISFTTSYGAKSILLACKDEEEGLRSMENISGNLRKEEVASDSTPPSKKRRTFAVAIGMQKITFLGLQNIVKCVNAHLKQLESLTDNVNKCAQYLIREIELKLPVSYVNQEIIKLTLRGNYDEIERNVSSNAMRVLTRELRGECGARGILRWRGMTSCSKASQIWRGGYSHVQENKKYHKKGKYCHEQKQYKKKTDSYKTKSFAKSMQKARWYMLQRFFDQDIA</sequence>
<protein>
    <submittedName>
        <fullName evidence="1">Uncharacterized protein</fullName>
    </submittedName>
</protein>
<dbReference type="AlphaFoldDB" id="A0A151K376"/>